<dbReference type="SUPFAM" id="SSF142433">
    <property type="entry name" value="CinA-like"/>
    <property type="match status" value="1"/>
</dbReference>
<dbReference type="NCBIfam" id="NF002975">
    <property type="entry name" value="PRK03661.1"/>
    <property type="match status" value="1"/>
</dbReference>
<evidence type="ECO:0000313" key="3">
    <source>
        <dbReference type="Proteomes" id="UP000664658"/>
    </source>
</evidence>
<dbReference type="Gene3D" id="3.90.950.20">
    <property type="entry name" value="CinA-like"/>
    <property type="match status" value="1"/>
</dbReference>
<evidence type="ECO:0000259" key="1">
    <source>
        <dbReference type="Pfam" id="PF02464"/>
    </source>
</evidence>
<dbReference type="GeneID" id="69704109"/>
<dbReference type="InterPro" id="IPR036653">
    <property type="entry name" value="CinA-like_C"/>
</dbReference>
<dbReference type="EC" id="3.5.1.42" evidence="2"/>
<dbReference type="Pfam" id="PF02464">
    <property type="entry name" value="CinA"/>
    <property type="match status" value="1"/>
</dbReference>
<dbReference type="RefSeq" id="WP_039045159.1">
    <property type="nucleotide sequence ID" value="NZ_CP027852.1"/>
</dbReference>
<protein>
    <submittedName>
        <fullName evidence="2">Nicotinamide-nucleotide amidase</fullName>
        <ecNumber evidence="2">3.5.1.42</ecNumber>
    </submittedName>
</protein>
<comment type="caution">
    <text evidence="2">The sequence shown here is derived from an EMBL/GenBank/DDBJ whole genome shotgun (WGS) entry which is preliminary data.</text>
</comment>
<dbReference type="GO" id="GO:0019159">
    <property type="term" value="F:nicotinamide-nucleotide amidase activity"/>
    <property type="evidence" value="ECO:0007669"/>
    <property type="project" value="UniProtKB-EC"/>
</dbReference>
<proteinExistence type="predicted"/>
<dbReference type="NCBIfam" id="TIGR00199">
    <property type="entry name" value="PncC_domain"/>
    <property type="match status" value="1"/>
</dbReference>
<evidence type="ECO:0000313" key="2">
    <source>
        <dbReference type="EMBL" id="MBO1108986.1"/>
    </source>
</evidence>
<organism evidence="2 3">
    <name type="scientific">Plesiomonas shigelloides</name>
    <name type="common">Aeromonas shigelloides</name>
    <dbReference type="NCBI Taxonomy" id="703"/>
    <lineage>
        <taxon>Bacteria</taxon>
        <taxon>Pseudomonadati</taxon>
        <taxon>Pseudomonadota</taxon>
        <taxon>Gammaproteobacteria</taxon>
        <taxon>Enterobacterales</taxon>
        <taxon>Enterobacteriaceae</taxon>
        <taxon>Plesiomonas</taxon>
    </lineage>
</organism>
<dbReference type="EMBL" id="JAFNAA010000013">
    <property type="protein sequence ID" value="MBO1108986.1"/>
    <property type="molecule type" value="Genomic_DNA"/>
</dbReference>
<dbReference type="KEGG" id="pshi:SAMEA2665130_2338"/>
<dbReference type="InterPro" id="IPR008136">
    <property type="entry name" value="CinA_C"/>
</dbReference>
<dbReference type="Proteomes" id="UP000664658">
    <property type="component" value="Unassembled WGS sequence"/>
</dbReference>
<dbReference type="AlphaFoldDB" id="A0A1A9AZT4"/>
<sequence length="162" mass="17070">MYQSLLSLSEAVGARLTQLGWKIAAAESCTGGGIMAALTDIAGSSQYVERGFVTYTNQAKHQMLGVSWQTLDTYGAVSEPTVCEMVHGALLASEADVAIAVSGIAGPGGGSESKPVGTVWFAFASRSGRTLACHQLFSGDRHAVREQAVHFALQTLLNEFLF</sequence>
<reference evidence="2" key="1">
    <citation type="submission" date="2021-03" db="EMBL/GenBank/DDBJ databases">
        <title>Plesiomonas shigelloides zfcc0051, isolated from zebrafish feces.</title>
        <authorList>
            <person name="Vanderhoek Z."/>
            <person name="Gaulke C."/>
        </authorList>
    </citation>
    <scope>NUCLEOTIDE SEQUENCE</scope>
    <source>
        <strain evidence="2">Zfcc0051</strain>
    </source>
</reference>
<gene>
    <name evidence="2" type="primary">pncC</name>
    <name evidence="2" type="ORF">J2R62_12310</name>
</gene>
<accession>A0A1A9AZT4</accession>
<feature type="domain" description="CinA C-terminal" evidence="1">
    <location>
        <begin position="7"/>
        <end position="158"/>
    </location>
</feature>
<name>A0A1A9AZT4_PLESH</name>
<keyword evidence="2" id="KW-0378">Hydrolase</keyword>